<dbReference type="VEuPathDB" id="FungiDB:CH63R_06758"/>
<feature type="region of interest" description="Disordered" evidence="1">
    <location>
        <begin position="538"/>
        <end position="613"/>
    </location>
</feature>
<feature type="transmembrane region" description="Helical" evidence="2">
    <location>
        <begin position="12"/>
        <end position="35"/>
    </location>
</feature>
<reference evidence="4" key="1">
    <citation type="journal article" date="2017" name="BMC Genomics">
        <title>Gapless genome assembly of Colletotrichum higginsianum reveals chromosome structure and association of transposable elements with secondary metabolite gene clusters.</title>
        <authorList>
            <person name="Dallery J.-F."/>
            <person name="Lapalu N."/>
            <person name="Zampounis A."/>
            <person name="Pigne S."/>
            <person name="Luyten I."/>
            <person name="Amselem J."/>
            <person name="Wittenberg A.H.J."/>
            <person name="Zhou S."/>
            <person name="de Queiroz M.V."/>
            <person name="Robin G.P."/>
            <person name="Auger A."/>
            <person name="Hainaut M."/>
            <person name="Henrissat B."/>
            <person name="Kim K.-T."/>
            <person name="Lee Y.-H."/>
            <person name="Lespinet O."/>
            <person name="Schwartz D.C."/>
            <person name="Thon M.R."/>
            <person name="O'Connell R.J."/>
        </authorList>
    </citation>
    <scope>NUCLEOTIDE SEQUENCE [LARGE SCALE GENOMIC DNA]</scope>
    <source>
        <strain evidence="4">IMI 349063</strain>
    </source>
</reference>
<dbReference type="KEGG" id="chig:CH63R_06758"/>
<dbReference type="RefSeq" id="XP_018159583.1">
    <property type="nucleotide sequence ID" value="XM_018301733.1"/>
</dbReference>
<sequence>MAGDNDSEVPIAITALIIAIAALFAATLQILQAIFASARGLPNCNSVVMGGWSKGTKIRPKITQMRLEVKFEAPIIFLAPPNNTGKPESKNDVWCAEGTEASCRKSRLDWDTLFRDWHSKATEKVHTVDMELATWVYLLVAIEKMERDSKYWELGKFHREGYPGTVPKDLPEPTLAVKIQAKERSFDANPAIKKPFATSTISHLIELAAILGIYWKVFDRDSNQYRAEGNGYSLTGSRIADLGVQFTFEKTGDTSFKERRVIPTSEVKELCFGRVPTLFREKKNLDEDVEWQKELKTSSGTGIKVEILQMGSVEEIAETLTQIGCNGNTTLFYKEGKKHRHLFPVTFEILGMLARVLHIRGRCFRFLPNPTIFPWYSGSFSLPRLLDAFSERILDDLTMIEEEIEAVPDDSLDKGVRSAVADIRALSESAADLHEAFERDPTLTCDRMTALHGAIAAADDMLKAREQEIVLDVLRRHLQEVLAAINNNPDSGGASSRQGSVSFGHLLGIPLEMRESRFMDTYFKRILWRVVGSAKNSRREDEVVSQAIHEDTEKRLSRHENGQSQAGNAAAFVSSPSPETSSPTEPPTAAGSPIESPAVESIPTPGISKRGSWPQRVETELHKRTDAARMNTIAEQPDWTTTATKHVEMQRAAVWYTLVFRMICWLMLHDFDKKDVQLPKSELIGNRQTVFIL</sequence>
<evidence type="ECO:0000256" key="2">
    <source>
        <dbReference type="SAM" id="Phobius"/>
    </source>
</evidence>
<dbReference type="AlphaFoldDB" id="A0A1B7YG82"/>
<organism evidence="3 4">
    <name type="scientific">Colletotrichum higginsianum (strain IMI 349063)</name>
    <name type="common">Crucifer anthracnose fungus</name>
    <dbReference type="NCBI Taxonomy" id="759273"/>
    <lineage>
        <taxon>Eukaryota</taxon>
        <taxon>Fungi</taxon>
        <taxon>Dikarya</taxon>
        <taxon>Ascomycota</taxon>
        <taxon>Pezizomycotina</taxon>
        <taxon>Sordariomycetes</taxon>
        <taxon>Hypocreomycetidae</taxon>
        <taxon>Glomerellales</taxon>
        <taxon>Glomerellaceae</taxon>
        <taxon>Colletotrichum</taxon>
        <taxon>Colletotrichum destructivum species complex</taxon>
    </lineage>
</organism>
<feature type="compositionally biased region" description="Low complexity" evidence="1">
    <location>
        <begin position="574"/>
        <end position="593"/>
    </location>
</feature>
<accession>A0A1B7YG82</accession>
<protein>
    <submittedName>
        <fullName evidence="3">Modin</fullName>
    </submittedName>
</protein>
<proteinExistence type="predicted"/>
<dbReference type="OrthoDB" id="5227693at2759"/>
<evidence type="ECO:0000256" key="1">
    <source>
        <dbReference type="SAM" id="MobiDB-lite"/>
    </source>
</evidence>
<dbReference type="GeneID" id="28865840"/>
<feature type="compositionally biased region" description="Basic and acidic residues" evidence="1">
    <location>
        <begin position="538"/>
        <end position="561"/>
    </location>
</feature>
<keyword evidence="4" id="KW-1185">Reference proteome</keyword>
<comment type="caution">
    <text evidence="3">The sequence shown here is derived from an EMBL/GenBank/DDBJ whole genome shotgun (WGS) entry which is preliminary data.</text>
</comment>
<dbReference type="EMBL" id="LTAN01000004">
    <property type="protein sequence ID" value="OBR11066.1"/>
    <property type="molecule type" value="Genomic_DNA"/>
</dbReference>
<gene>
    <name evidence="3" type="ORF">CH63R_06758</name>
</gene>
<name>A0A1B7YG82_COLHI</name>
<keyword evidence="2" id="KW-0812">Transmembrane</keyword>
<keyword evidence="2" id="KW-1133">Transmembrane helix</keyword>
<evidence type="ECO:0000313" key="4">
    <source>
        <dbReference type="Proteomes" id="UP000092177"/>
    </source>
</evidence>
<evidence type="ECO:0000313" key="3">
    <source>
        <dbReference type="EMBL" id="OBR11066.1"/>
    </source>
</evidence>
<dbReference type="Proteomes" id="UP000092177">
    <property type="component" value="Chromosome 4"/>
</dbReference>
<keyword evidence="2" id="KW-0472">Membrane</keyword>